<reference evidence="1" key="1">
    <citation type="submission" date="2021-03" db="EMBL/GenBank/DDBJ databases">
        <authorList>
            <person name="So Y."/>
        </authorList>
    </citation>
    <scope>NUCLEOTIDE SEQUENCE</scope>
    <source>
        <strain evidence="1">SG15</strain>
    </source>
</reference>
<dbReference type="Proteomes" id="UP000677537">
    <property type="component" value="Unassembled WGS sequence"/>
</dbReference>
<protein>
    <submittedName>
        <fullName evidence="1">Uncharacterized protein</fullName>
    </submittedName>
</protein>
<sequence>MDHGSPAGLSPLEPLSFSATGFRLRNVFPTPLLVAPVNGAAALNAGLRAAILARAAREGGVTRSNDGGWQSADDFWSWSGPAGAALLDGVTRLANRFTAIRTPDGAARKGVMTWRSNAWANVNGEGHANHPHHHPGAYWSGVYWVDAGDEVAQDGPGPGGEFEMHDPRGILPGFSAPQLRMAIPGCLSAGLTDYVTPRTGTVLLFPSWLVHGVRRYSGIRPRISVAFNLSA</sequence>
<dbReference type="InterPro" id="IPR012668">
    <property type="entry name" value="CHP02466"/>
</dbReference>
<proteinExistence type="predicted"/>
<comment type="caution">
    <text evidence="1">The sequence shown here is derived from an EMBL/GenBank/DDBJ whole genome shotgun (WGS) entry which is preliminary data.</text>
</comment>
<gene>
    <name evidence="1" type="ORF">J5Y10_04315</name>
</gene>
<dbReference type="Pfam" id="PF13759">
    <property type="entry name" value="2OG-FeII_Oxy_5"/>
    <property type="match status" value="1"/>
</dbReference>
<organism evidence="1 2">
    <name type="scientific">Roseomonas indoligenes</name>
    <dbReference type="NCBI Taxonomy" id="2820811"/>
    <lineage>
        <taxon>Bacteria</taxon>
        <taxon>Pseudomonadati</taxon>
        <taxon>Pseudomonadota</taxon>
        <taxon>Alphaproteobacteria</taxon>
        <taxon>Acetobacterales</taxon>
        <taxon>Roseomonadaceae</taxon>
        <taxon>Roseomonas</taxon>
    </lineage>
</organism>
<dbReference type="NCBIfam" id="TIGR02466">
    <property type="entry name" value="TIGR02466 family protein"/>
    <property type="match status" value="1"/>
</dbReference>
<evidence type="ECO:0000313" key="1">
    <source>
        <dbReference type="EMBL" id="MBP0491999.1"/>
    </source>
</evidence>
<dbReference type="AlphaFoldDB" id="A0A940S4H9"/>
<keyword evidence="2" id="KW-1185">Reference proteome</keyword>
<dbReference type="EMBL" id="JAGIZA010000002">
    <property type="protein sequence ID" value="MBP0491999.1"/>
    <property type="molecule type" value="Genomic_DNA"/>
</dbReference>
<dbReference type="RefSeq" id="WP_209371052.1">
    <property type="nucleotide sequence ID" value="NZ_JAGIZA010000002.1"/>
</dbReference>
<evidence type="ECO:0000313" key="2">
    <source>
        <dbReference type="Proteomes" id="UP000677537"/>
    </source>
</evidence>
<accession>A0A940S4H9</accession>
<dbReference type="Gene3D" id="2.60.120.620">
    <property type="entry name" value="q2cbj1_9rhob like domain"/>
    <property type="match status" value="1"/>
</dbReference>
<name>A0A940S4H9_9PROT</name>